<dbReference type="AlphaFoldDB" id="A0A2N3PHT5"/>
<dbReference type="GO" id="GO:0009244">
    <property type="term" value="P:lipopolysaccharide core region biosynthetic process"/>
    <property type="evidence" value="ECO:0007669"/>
    <property type="project" value="TreeGrafter"/>
</dbReference>
<dbReference type="STRING" id="556267.HWAG_00363"/>
<dbReference type="OrthoDB" id="5329165at2"/>
<evidence type="ECO:0000313" key="4">
    <source>
        <dbReference type="Proteomes" id="UP000233350"/>
    </source>
</evidence>
<evidence type="ECO:0008006" key="5">
    <source>
        <dbReference type="Google" id="ProtNLM"/>
    </source>
</evidence>
<evidence type="ECO:0000256" key="1">
    <source>
        <dbReference type="ARBA" id="ARBA00022676"/>
    </source>
</evidence>
<dbReference type="PANTHER" id="PTHR30160">
    <property type="entry name" value="TETRAACYLDISACCHARIDE 4'-KINASE-RELATED"/>
    <property type="match status" value="1"/>
</dbReference>
<keyword evidence="1" id="KW-0328">Glycosyltransferase</keyword>
<proteinExistence type="predicted"/>
<name>A0A2N3PHT5_9HELI</name>
<evidence type="ECO:0000256" key="2">
    <source>
        <dbReference type="ARBA" id="ARBA00022679"/>
    </source>
</evidence>
<dbReference type="SUPFAM" id="SSF53756">
    <property type="entry name" value="UDP-Glycosyltransferase/glycogen phosphorylase"/>
    <property type="match status" value="1"/>
</dbReference>
<dbReference type="PANTHER" id="PTHR30160:SF7">
    <property type="entry name" value="ADP-HEPTOSE--LPS HEPTOSYLTRANSFERASE 2"/>
    <property type="match status" value="1"/>
</dbReference>
<gene>
    <name evidence="3" type="ORF">BCM31_00355</name>
</gene>
<dbReference type="Pfam" id="PF01075">
    <property type="entry name" value="Glyco_transf_9"/>
    <property type="match status" value="1"/>
</dbReference>
<dbReference type="Gene3D" id="3.40.50.2000">
    <property type="entry name" value="Glycogen Phosphorylase B"/>
    <property type="match status" value="1"/>
</dbReference>
<keyword evidence="2" id="KW-0808">Transferase</keyword>
<dbReference type="InterPro" id="IPR002201">
    <property type="entry name" value="Glyco_trans_9"/>
</dbReference>
<organism evidence="3 4">
    <name type="scientific">Helicobacter winghamensis</name>
    <dbReference type="NCBI Taxonomy" id="157268"/>
    <lineage>
        <taxon>Bacteria</taxon>
        <taxon>Pseudomonadati</taxon>
        <taxon>Campylobacterota</taxon>
        <taxon>Epsilonproteobacteria</taxon>
        <taxon>Campylobacterales</taxon>
        <taxon>Helicobacteraceae</taxon>
        <taxon>Helicobacter</taxon>
    </lineage>
</organism>
<reference evidence="3 4" key="1">
    <citation type="submission" date="2016-07" db="EMBL/GenBank/DDBJ databases">
        <title>Detection of Helicobacter winghamensis from caecal content of red fox (Vulpes vulpes).</title>
        <authorList>
            <person name="Zanoni R.G."/>
            <person name="Florio D."/>
            <person name="Caffara M."/>
            <person name="Renzi M."/>
            <person name="Parisi A."/>
            <person name="Pasquali F."/>
            <person name="Manfreda G."/>
        </authorList>
    </citation>
    <scope>NUCLEOTIDE SEQUENCE [LARGE SCALE GENOMIC DNA]</scope>
    <source>
        <strain evidence="3 4">295_13</strain>
    </source>
</reference>
<dbReference type="GO" id="GO:0005829">
    <property type="term" value="C:cytosol"/>
    <property type="evidence" value="ECO:0007669"/>
    <property type="project" value="TreeGrafter"/>
</dbReference>
<dbReference type="GO" id="GO:0008713">
    <property type="term" value="F:ADP-heptose-lipopolysaccharide heptosyltransferase activity"/>
    <property type="evidence" value="ECO:0007669"/>
    <property type="project" value="TreeGrafter"/>
</dbReference>
<accession>A0A2N3PHT5</accession>
<keyword evidence="4" id="KW-1185">Reference proteome</keyword>
<dbReference type="EMBL" id="MBPK01000044">
    <property type="protein sequence ID" value="PKT80124.1"/>
    <property type="molecule type" value="Genomic_DNA"/>
</dbReference>
<dbReference type="Proteomes" id="UP000233350">
    <property type="component" value="Unassembled WGS sequence"/>
</dbReference>
<dbReference type="InterPro" id="IPR051199">
    <property type="entry name" value="LPS_LOS_Heptosyltrfase"/>
</dbReference>
<comment type="caution">
    <text evidence="3">The sequence shown here is derived from an EMBL/GenBank/DDBJ whole genome shotgun (WGS) entry which is preliminary data.</text>
</comment>
<protein>
    <recommendedName>
        <fullName evidence="5">Glycosyltransferase family 9 protein</fullName>
    </recommendedName>
</protein>
<evidence type="ECO:0000313" key="3">
    <source>
        <dbReference type="EMBL" id="PKT80124.1"/>
    </source>
</evidence>
<sequence length="234" mass="27158">MLRHGILFISGFERFINPYWFQTHREVQRNLNLVRKINPTLFDKQFSLINFAHAKLQTNPINKDYIDKFLLNANTILTDKIIGIAPFGETATRRKMNFDIKEWIEIANILSLKFPSFLFIFLSHPKGNIPNLENNKNIIIFQNNNDLLNLVELISRLDFLISVDTGNVHIADNLKIPTLEIISKSKKNQWCGGAYGGFCKIMSLPINWQKHKQKYFFKFLSLALSCLKNLAKNS</sequence>